<keyword evidence="5" id="KW-0732">Signal</keyword>
<dbReference type="InterPro" id="IPR013210">
    <property type="entry name" value="LRR_N_plant-typ"/>
</dbReference>
<feature type="chain" id="PRO_5028279524" evidence="5">
    <location>
        <begin position="20"/>
        <end position="271"/>
    </location>
</feature>
<evidence type="ECO:0000313" key="7">
    <source>
        <dbReference type="Proteomes" id="UP000515151"/>
    </source>
</evidence>
<keyword evidence="4" id="KW-1133">Transmembrane helix</keyword>
<reference evidence="7" key="1">
    <citation type="journal article" date="2020" name="Plant Biotechnol. J.">
        <title>The pomegranate (Punica granatum L.) draft genome dissects genetic divergence between soft- and hard-seeded cultivars.</title>
        <authorList>
            <person name="Luo X."/>
            <person name="Li H."/>
            <person name="Wu Z."/>
            <person name="Yao W."/>
            <person name="Zhao P."/>
            <person name="Cao D."/>
            <person name="Yu H."/>
            <person name="Li K."/>
            <person name="Poudel K."/>
            <person name="Zhao D."/>
            <person name="Zhang F."/>
            <person name="Xia X."/>
            <person name="Chen L."/>
            <person name="Wang Q."/>
            <person name="Jing D."/>
            <person name="Cao S."/>
        </authorList>
    </citation>
    <scope>NUCLEOTIDE SEQUENCE [LARGE SCALE GENOMIC DNA]</scope>
    <source>
        <strain evidence="7">cv. Tunisia</strain>
    </source>
</reference>
<dbReference type="InterPro" id="IPR032675">
    <property type="entry name" value="LRR_dom_sf"/>
</dbReference>
<keyword evidence="1" id="KW-0433">Leucine-rich repeat</keyword>
<evidence type="ECO:0000256" key="5">
    <source>
        <dbReference type="SAM" id="SignalP"/>
    </source>
</evidence>
<keyword evidence="2" id="KW-0677">Repeat</keyword>
<dbReference type="AlphaFoldDB" id="A0A6P8CFY4"/>
<feature type="signal peptide" evidence="5">
    <location>
        <begin position="1"/>
        <end position="19"/>
    </location>
</feature>
<feature type="transmembrane region" description="Helical" evidence="4">
    <location>
        <begin position="214"/>
        <end position="234"/>
    </location>
</feature>
<dbReference type="PANTHER" id="PTHR48065:SF5">
    <property type="entry name" value="RECEPTOR-LIKE PROTEIN CF-9 HOMOLOG"/>
    <property type="match status" value="1"/>
</dbReference>
<dbReference type="SUPFAM" id="SSF52058">
    <property type="entry name" value="L domain-like"/>
    <property type="match status" value="1"/>
</dbReference>
<evidence type="ECO:0000313" key="8">
    <source>
        <dbReference type="RefSeq" id="XP_031379668.1"/>
    </source>
</evidence>
<dbReference type="Gene3D" id="3.80.10.10">
    <property type="entry name" value="Ribonuclease Inhibitor"/>
    <property type="match status" value="2"/>
</dbReference>
<evidence type="ECO:0000259" key="6">
    <source>
        <dbReference type="Pfam" id="PF08263"/>
    </source>
</evidence>
<dbReference type="RefSeq" id="XP_031379668.1">
    <property type="nucleotide sequence ID" value="XM_031523808.1"/>
</dbReference>
<dbReference type="Pfam" id="PF08263">
    <property type="entry name" value="LRRNT_2"/>
    <property type="match status" value="2"/>
</dbReference>
<dbReference type="PANTHER" id="PTHR48065">
    <property type="entry name" value="OS10G0469600 PROTEIN"/>
    <property type="match status" value="1"/>
</dbReference>
<keyword evidence="7" id="KW-1185">Reference proteome</keyword>
<feature type="region of interest" description="Disordered" evidence="3">
    <location>
        <begin position="252"/>
        <end position="271"/>
    </location>
</feature>
<keyword evidence="4" id="KW-0812">Transmembrane</keyword>
<proteinExistence type="predicted"/>
<keyword evidence="4" id="KW-0472">Membrane</keyword>
<gene>
    <name evidence="8" type="primary">LOC116194898</name>
</gene>
<feature type="domain" description="Leucine-rich repeat-containing N-terminal plant-type" evidence="6">
    <location>
        <begin position="36"/>
        <end position="50"/>
    </location>
</feature>
<protein>
    <submittedName>
        <fullName evidence="8">Receptor-like protein 9DC3 isoform X2</fullName>
    </submittedName>
</protein>
<organism evidence="7 8">
    <name type="scientific">Punica granatum</name>
    <name type="common">Pomegranate</name>
    <dbReference type="NCBI Taxonomy" id="22663"/>
    <lineage>
        <taxon>Eukaryota</taxon>
        <taxon>Viridiplantae</taxon>
        <taxon>Streptophyta</taxon>
        <taxon>Embryophyta</taxon>
        <taxon>Tracheophyta</taxon>
        <taxon>Spermatophyta</taxon>
        <taxon>Magnoliopsida</taxon>
        <taxon>eudicotyledons</taxon>
        <taxon>Gunneridae</taxon>
        <taxon>Pentapetalae</taxon>
        <taxon>rosids</taxon>
        <taxon>malvids</taxon>
        <taxon>Myrtales</taxon>
        <taxon>Lythraceae</taxon>
        <taxon>Punica</taxon>
    </lineage>
</organism>
<evidence type="ECO:0000256" key="2">
    <source>
        <dbReference type="ARBA" id="ARBA00022737"/>
    </source>
</evidence>
<accession>A0A6P8CFY4</accession>
<feature type="domain" description="Leucine-rich repeat-containing N-terminal plant-type" evidence="6">
    <location>
        <begin position="64"/>
        <end position="92"/>
    </location>
</feature>
<evidence type="ECO:0000256" key="4">
    <source>
        <dbReference type="SAM" id="Phobius"/>
    </source>
</evidence>
<evidence type="ECO:0000256" key="1">
    <source>
        <dbReference type="ARBA" id="ARBA00022614"/>
    </source>
</evidence>
<reference evidence="8" key="2">
    <citation type="submission" date="2025-08" db="UniProtKB">
        <authorList>
            <consortium name="RefSeq"/>
        </authorList>
    </citation>
    <scope>IDENTIFICATION</scope>
    <source>
        <tissue evidence="8">Leaf</tissue>
    </source>
</reference>
<sequence length="271" mass="29846">MCGIIAAFCLSFLLTPSLTALDASPPTLPSRHSGHADECTALLQFKNSLKINEEIVTRDMCAESSFNYTSSLKTASWKEGTDCCSWDEITCDDTTSNVIKINLTCSYLQGTLHSNSSLFSLHHLQRLYLTGEIPATLTNLTSLAIFNVSTNQLTGQIPQGKQFGTFSSDSFEGNPNLCGPPLPKPCTESPHQEVPPASQDEDDADHWIEWRAVLMGYGCGTVIGLSIGYIFIQIRRPPAWLIKMVVKKQIRTENKPRKSSLGTHGRNHRAL</sequence>
<evidence type="ECO:0000256" key="3">
    <source>
        <dbReference type="SAM" id="MobiDB-lite"/>
    </source>
</evidence>
<feature type="region of interest" description="Disordered" evidence="3">
    <location>
        <begin position="182"/>
        <end position="202"/>
    </location>
</feature>
<dbReference type="Proteomes" id="UP000515151">
    <property type="component" value="Chromosome 2"/>
</dbReference>
<dbReference type="GeneID" id="116194898"/>
<name>A0A6P8CFY4_PUNGR</name>